<dbReference type="Pfam" id="PF08244">
    <property type="entry name" value="Glyco_hydro_32C"/>
    <property type="match status" value="1"/>
</dbReference>
<dbReference type="InterPro" id="IPR023296">
    <property type="entry name" value="Glyco_hydro_beta-prop_sf"/>
</dbReference>
<dbReference type="InterPro" id="IPR001362">
    <property type="entry name" value="Glyco_hydro_32"/>
</dbReference>
<dbReference type="PANTHER" id="PTHR42800:SF3">
    <property type="entry name" value="GLYCOSYL HYDROLASE FAMILY 32 N-TERMINAL DOMAIN-CONTAINING PROTEIN"/>
    <property type="match status" value="1"/>
</dbReference>
<evidence type="ECO:0000259" key="5">
    <source>
        <dbReference type="Pfam" id="PF00251"/>
    </source>
</evidence>
<keyword evidence="8" id="KW-1185">Reference proteome</keyword>
<name>A0ABR1HK91_9HYPO</name>
<accession>A0ABR1HK91</accession>
<evidence type="ECO:0000256" key="3">
    <source>
        <dbReference type="ARBA" id="ARBA00023295"/>
    </source>
</evidence>
<feature type="domain" description="Glycosyl hydrolase family 32 C-terminal" evidence="6">
    <location>
        <begin position="425"/>
        <end position="565"/>
    </location>
</feature>
<keyword evidence="2 4" id="KW-0378">Hydrolase</keyword>
<feature type="domain" description="Glycosyl hydrolase family 32 N-terminal" evidence="5">
    <location>
        <begin position="22"/>
        <end position="366"/>
    </location>
</feature>
<evidence type="ECO:0000313" key="8">
    <source>
        <dbReference type="Proteomes" id="UP001498476"/>
    </source>
</evidence>
<dbReference type="PANTHER" id="PTHR42800">
    <property type="entry name" value="EXOINULINASE INUD (AFU_ORTHOLOGUE AFUA_5G00480)"/>
    <property type="match status" value="1"/>
</dbReference>
<dbReference type="InterPro" id="IPR013189">
    <property type="entry name" value="Glyco_hydro_32_C"/>
</dbReference>
<dbReference type="SMART" id="SM00640">
    <property type="entry name" value="Glyco_32"/>
    <property type="match status" value="1"/>
</dbReference>
<evidence type="ECO:0000259" key="6">
    <source>
        <dbReference type="Pfam" id="PF08244"/>
    </source>
</evidence>
<reference evidence="7 8" key="1">
    <citation type="journal article" date="2025" name="Microbiol. Resour. Announc.">
        <title>Draft genome sequences for Neonectria magnoliae and Neonectria punicea, canker pathogens of Liriodendron tulipifera and Acer saccharum in West Virginia.</title>
        <authorList>
            <person name="Petronek H.M."/>
            <person name="Kasson M.T."/>
            <person name="Metheny A.M."/>
            <person name="Stauder C.M."/>
            <person name="Lovett B."/>
            <person name="Lynch S.C."/>
            <person name="Garnas J.R."/>
            <person name="Kasson L.R."/>
            <person name="Stajich J.E."/>
        </authorList>
    </citation>
    <scope>NUCLEOTIDE SEQUENCE [LARGE SCALE GENOMIC DNA]</scope>
    <source>
        <strain evidence="7 8">NRRL 64653</strain>
    </source>
</reference>
<sequence>MATSTALDPKLKPRWHPLPAYHLKALKGWMNDPCAPGYDVTTGTYHIFYQWNPKSCDWGDICWGHFTSRDGVHWRHNGKSPALEPSLPYDRLGVFTGCMYSTGPRGEKDQLTVVYSSIEHLPIHWTLPYVRNCAGLALATSRDGGRTWEKSKLNPILKGEPQGIAATGFRDPYLSEWPAMDVMRGKKGKMLYGIVSGGIVDQGPNAFVYAVNANDLTTWTYLGPLVDMSVGFQRPGHWSGDFGLNWECVNFMTLGDGSDEYDFLILGSEGGLKRGAQEGTEAATDVWALWMAGSLRQTGPGGGIVLGHDFSGILDHGNLYAPNSYRHPHSGARIVWGWIKEEELPLSTCESKGWTGYLSLPRELFLLRLPNVVRALKTPLSSIPSVKLPNGEPAEGRTKTVQTLGIRPLPNLKTLRRSRPMVWSKIDDLASRKACRLHSTTSASWELEAIVKVQPNTQRIGFHIRHNDDLSQRTSIFLSVDEEQIVVDRSQSNDEPEIRKDNLSGPFTLFIHDDGNGEVAEDLHLRIFCDGDVLEIFANDRFSLCTVVYADTQTCAGISCFVDGDGDKNGRQDVGGFETIMLWESLGDVQTVANL</sequence>
<dbReference type="SUPFAM" id="SSF49899">
    <property type="entry name" value="Concanavalin A-like lectins/glucanases"/>
    <property type="match status" value="1"/>
</dbReference>
<keyword evidence="3 4" id="KW-0326">Glycosidase</keyword>
<dbReference type="InterPro" id="IPR013320">
    <property type="entry name" value="ConA-like_dom_sf"/>
</dbReference>
<dbReference type="InterPro" id="IPR013148">
    <property type="entry name" value="Glyco_hydro_32_N"/>
</dbReference>
<dbReference type="Proteomes" id="UP001498476">
    <property type="component" value="Unassembled WGS sequence"/>
</dbReference>
<proteinExistence type="inferred from homology"/>
<protein>
    <submittedName>
        <fullName evidence="7">Uncharacterized protein</fullName>
    </submittedName>
</protein>
<dbReference type="Pfam" id="PF00251">
    <property type="entry name" value="Glyco_hydro_32N"/>
    <property type="match status" value="1"/>
</dbReference>
<dbReference type="SUPFAM" id="SSF75005">
    <property type="entry name" value="Arabinanase/levansucrase/invertase"/>
    <property type="match status" value="1"/>
</dbReference>
<evidence type="ECO:0000256" key="2">
    <source>
        <dbReference type="ARBA" id="ARBA00022801"/>
    </source>
</evidence>
<organism evidence="7 8">
    <name type="scientific">Neonectria punicea</name>
    <dbReference type="NCBI Taxonomy" id="979145"/>
    <lineage>
        <taxon>Eukaryota</taxon>
        <taxon>Fungi</taxon>
        <taxon>Dikarya</taxon>
        <taxon>Ascomycota</taxon>
        <taxon>Pezizomycotina</taxon>
        <taxon>Sordariomycetes</taxon>
        <taxon>Hypocreomycetidae</taxon>
        <taxon>Hypocreales</taxon>
        <taxon>Nectriaceae</taxon>
        <taxon>Neonectria</taxon>
    </lineage>
</organism>
<gene>
    <name evidence="7" type="ORF">QQX98_002349</name>
</gene>
<dbReference type="Gene3D" id="2.115.10.20">
    <property type="entry name" value="Glycosyl hydrolase domain, family 43"/>
    <property type="match status" value="1"/>
</dbReference>
<comment type="similarity">
    <text evidence="1 4">Belongs to the glycosyl hydrolase 32 family.</text>
</comment>
<evidence type="ECO:0000256" key="4">
    <source>
        <dbReference type="RuleBase" id="RU362110"/>
    </source>
</evidence>
<evidence type="ECO:0000256" key="1">
    <source>
        <dbReference type="ARBA" id="ARBA00009902"/>
    </source>
</evidence>
<dbReference type="CDD" id="cd18621">
    <property type="entry name" value="GH32_XdINV-like"/>
    <property type="match status" value="1"/>
</dbReference>
<dbReference type="Gene3D" id="2.60.120.560">
    <property type="entry name" value="Exo-inulinase, domain 1"/>
    <property type="match status" value="1"/>
</dbReference>
<dbReference type="EMBL" id="JAZAVJ010000024">
    <property type="protein sequence ID" value="KAK7421219.1"/>
    <property type="molecule type" value="Genomic_DNA"/>
</dbReference>
<evidence type="ECO:0000313" key="7">
    <source>
        <dbReference type="EMBL" id="KAK7421219.1"/>
    </source>
</evidence>
<comment type="caution">
    <text evidence="7">The sequence shown here is derived from an EMBL/GenBank/DDBJ whole genome shotgun (WGS) entry which is preliminary data.</text>
</comment>